<sequence>MNNLAYKQETFRDDYTFRNSPEAIRRFPFPFDQDHYMYSVNIEPHKPGAPGSVYEHAFDIDEHYVAECKDKAITLTQDKSRYAALPHMMDAQWDFLEFTMESLARDYPAQFKLSKQGDHWTWINLPLGIEDSFVFGDVSTLPMEPFEYMGRQVQGDFVLLDQREGTLFADAGFVTSQADWSLAFDAGMAWHEWHGPVPQMEKVGVMDRALKFLLSLQQGNPVRRLNWTMTINPRLDTSPEHYPQWGPDRLKVTADNAGQKAHLRVELQTLFRLPRSNAIMFSIRCYLLSLEEMTTFPRWIKRFHRVIRDLHPDLLEYKGIKVYHEPLLAWLAPQDDGEVLPPGTRPE</sequence>
<dbReference type="InterPro" id="IPR021848">
    <property type="entry name" value="HODM_asu-like"/>
</dbReference>
<proteinExistence type="predicted"/>
<keyword evidence="2" id="KW-1185">Reference proteome</keyword>
<gene>
    <name evidence="1" type="ORF">ACIKP9_07625</name>
</gene>
<dbReference type="RefSeq" id="WP_400881167.1">
    <property type="nucleotide sequence ID" value="NZ_JBIWXY010000001.1"/>
</dbReference>
<reference evidence="1 2" key="1">
    <citation type="submission" date="2024-11" db="EMBL/GenBank/DDBJ databases">
        <authorList>
            <person name="Kaparullina E.N."/>
            <person name="Delegan Y.A."/>
            <person name="Doronina N.V."/>
        </authorList>
    </citation>
    <scope>NUCLEOTIDE SEQUENCE [LARGE SCALE GENOMIC DNA]</scope>
    <source>
        <strain evidence="1 2">7sh_L</strain>
    </source>
</reference>
<dbReference type="Proteomes" id="UP001617669">
    <property type="component" value="Unassembled WGS sequence"/>
</dbReference>
<protein>
    <submittedName>
        <fullName evidence="1">Heme-dependent oxidative N-demethylase family protein</fullName>
    </submittedName>
</protein>
<organism evidence="1 2">
    <name type="scientific">Methylobacillus methanolivorans</name>
    <dbReference type="NCBI Taxonomy" id="1848927"/>
    <lineage>
        <taxon>Bacteria</taxon>
        <taxon>Pseudomonadati</taxon>
        <taxon>Pseudomonadota</taxon>
        <taxon>Betaproteobacteria</taxon>
        <taxon>Nitrosomonadales</taxon>
        <taxon>Methylophilaceae</taxon>
        <taxon>Methylobacillus</taxon>
    </lineage>
</organism>
<accession>A0ABW8GLR2</accession>
<evidence type="ECO:0000313" key="2">
    <source>
        <dbReference type="Proteomes" id="UP001617669"/>
    </source>
</evidence>
<comment type="caution">
    <text evidence="1">The sequence shown here is derived from an EMBL/GenBank/DDBJ whole genome shotgun (WGS) entry which is preliminary data.</text>
</comment>
<dbReference type="Pfam" id="PF11927">
    <property type="entry name" value="HODM_asu-like"/>
    <property type="match status" value="1"/>
</dbReference>
<name>A0ABW8GLR2_9PROT</name>
<evidence type="ECO:0000313" key="1">
    <source>
        <dbReference type="EMBL" id="MFJ5446094.1"/>
    </source>
</evidence>
<dbReference type="EMBL" id="JBIWXY010000001">
    <property type="protein sequence ID" value="MFJ5446094.1"/>
    <property type="molecule type" value="Genomic_DNA"/>
</dbReference>